<feature type="transmembrane region" description="Helical" evidence="7">
    <location>
        <begin position="61"/>
        <end position="78"/>
    </location>
</feature>
<keyword evidence="7" id="KW-0472">Membrane</keyword>
<dbReference type="InterPro" id="IPR010297">
    <property type="entry name" value="DUF900_hydrolase"/>
</dbReference>
<keyword evidence="7" id="KW-0812">Transmembrane</keyword>
<evidence type="ECO:0000256" key="1">
    <source>
        <dbReference type="ARBA" id="ARBA00000085"/>
    </source>
</evidence>
<dbReference type="InterPro" id="IPR029058">
    <property type="entry name" value="AB_hydrolase_fold"/>
</dbReference>
<dbReference type="InterPro" id="IPR004358">
    <property type="entry name" value="Sig_transdc_His_kin-like_C"/>
</dbReference>
<dbReference type="InterPro" id="IPR003594">
    <property type="entry name" value="HATPase_dom"/>
</dbReference>
<dbReference type="SUPFAM" id="SSF53474">
    <property type="entry name" value="alpha/beta-Hydrolases"/>
    <property type="match status" value="1"/>
</dbReference>
<comment type="catalytic activity">
    <reaction evidence="1">
        <text>ATP + protein L-histidine = ADP + protein N-phospho-L-histidine.</text>
        <dbReference type="EC" id="2.7.13.3"/>
    </reaction>
</comment>
<dbReference type="PROSITE" id="PS50109">
    <property type="entry name" value="HIS_KIN"/>
    <property type="match status" value="1"/>
</dbReference>
<dbReference type="Gene3D" id="1.10.287.130">
    <property type="match status" value="1"/>
</dbReference>
<evidence type="ECO:0000256" key="7">
    <source>
        <dbReference type="SAM" id="Phobius"/>
    </source>
</evidence>
<gene>
    <name evidence="9" type="ORF">EVOR1521_LOCUS295</name>
</gene>
<evidence type="ECO:0000256" key="5">
    <source>
        <dbReference type="ARBA" id="ARBA00022777"/>
    </source>
</evidence>
<keyword evidence="3" id="KW-0597">Phosphoprotein</keyword>
<evidence type="ECO:0000256" key="4">
    <source>
        <dbReference type="ARBA" id="ARBA00022679"/>
    </source>
</evidence>
<sequence length="1339" mass="146275">MARSVRDIRSRLGAPESRHSTFEHERQHLFADTRINAAFAAPLLALIVAAISSLWVSPQFMGAWFLITICTHFLMVVISHSYEKAPSDQKVRIVWSRRFIIGDLIYGCSWALFFLMPVASGAGEGLVIFHFAALLIVIAMNTMQSANLPKCLLASTLPITFFVTFSFLQQSSAVHYTLAAMAIGAQGFFLILGNQLLKNANTMLEYRADKDHLIAELETANSMSDEARRRAEAANLAKSRFLATMSHELRTPLNAILGFSEIMKDEVLGSMANKTYRAYAEDIHGSGEHLLNLINEILDLSRIEAGRHELHEEPILLEDVVAECGTMMKVRAKAKSIVLHHAHQSDLPRVWADERALRQVVLNLMSNAVKFTPIGGEVRVNLGPTSDGGQYVSVRDNGPGIPEEEIPTVLEAFGQGSHAIKSAEPGTGLGLSIVQALISMHDGTFKIKSQLGEGLCRDTCVCKCRHSGMHFRGSLDYSCRKRRTRSFSQSHAEIEQRILFHMLEHPGMCVFRGDMRKHAMIQSGRVHRVHNRGGRRCDEAVDDHRYTLQTRSDDKTGHGGNLPATNPAKDFKRIFFAIEPSDGRFYCRPFSGKAFIIDPGSAPDPVRSFTTEKPMKNGCCNSGVADAHFSETNEVNASGKCLHAISHGRRAIGFVHCIFARDAGRRHVYRQIKNLQADVIHAAKLIDGGTAGSKILDHLLVDGARESRNPFVGNSMRRGKDCDHGPGDLGRRLARPGCQPFGKLFQATKRTGRFCQLAVPLPDFVQRFFVRSRHRFHQVNSADDPSSPPDFSRIARAAPLAGVAVALPAAGLGMFLAYTHLPGLVVATIAIALLCATTGALHEDGMSDVADGFFGGTTRERRLDIMKDSRIGAFGALALVLTVVLRIFLLASLWQKFSPADAALLFLASEAISRTMLVWQWYERPLARLDGLAARYGKPGGESALQAVFLTIPLLIPAALILTVPALLVGVLVAAAAAFGTGRLSVQKIGGVTGAKTHEILVVTTRERDSRPDTYFNGERGEQVNYAQATISVPPSHELSQVEWPDSLPGNPDTDFVARNAGYIADKDAFTREINSRLSRLPKGKREVFLFIHGYNTLFPEALYRFVQVVHDGNIEAVPVLFTWASRGKLQDYVYDLNSAAIARQALAQTMLQLANSKAEKITILAHSMGNWLLMETAIQSSPAQRKALEGKVDVVILAAPDIDIDLFKAQLKKLGTPANPYVVVVSRDDKALRISRAIAGGKERVGAYSNDEELAELGAIVIDVTQLDSLDSANHSKFAQLAQLSPEFRKTLGQSGLRSATDAGRGATLGDNLGTFVGNTVALPVNIITAPFTYGGGG</sequence>
<organism evidence="9 10">
    <name type="scientific">Effrenium voratum</name>
    <dbReference type="NCBI Taxonomy" id="2562239"/>
    <lineage>
        <taxon>Eukaryota</taxon>
        <taxon>Sar</taxon>
        <taxon>Alveolata</taxon>
        <taxon>Dinophyceae</taxon>
        <taxon>Suessiales</taxon>
        <taxon>Symbiodiniaceae</taxon>
        <taxon>Effrenium</taxon>
    </lineage>
</organism>
<dbReference type="InterPro" id="IPR036097">
    <property type="entry name" value="HisK_dim/P_sf"/>
</dbReference>
<keyword evidence="7" id="KW-1133">Transmembrane helix</keyword>
<dbReference type="EMBL" id="CAUJNA010000001">
    <property type="protein sequence ID" value="CAJ1369650.1"/>
    <property type="molecule type" value="Genomic_DNA"/>
</dbReference>
<feature type="transmembrane region" description="Helical" evidence="7">
    <location>
        <begin position="824"/>
        <end position="841"/>
    </location>
</feature>
<dbReference type="GO" id="GO:0000155">
    <property type="term" value="F:phosphorelay sensor kinase activity"/>
    <property type="evidence" value="ECO:0007669"/>
    <property type="project" value="InterPro"/>
</dbReference>
<dbReference type="Pfam" id="PF00512">
    <property type="entry name" value="HisKA"/>
    <property type="match status" value="1"/>
</dbReference>
<dbReference type="CDD" id="cd00082">
    <property type="entry name" value="HisKA"/>
    <property type="match status" value="1"/>
</dbReference>
<dbReference type="InterPro" id="IPR005467">
    <property type="entry name" value="His_kinase_dom"/>
</dbReference>
<reference evidence="9" key="1">
    <citation type="submission" date="2023-08" db="EMBL/GenBank/DDBJ databases">
        <authorList>
            <person name="Chen Y."/>
            <person name="Shah S."/>
            <person name="Dougan E. K."/>
            <person name="Thang M."/>
            <person name="Chan C."/>
        </authorList>
    </citation>
    <scope>NUCLEOTIDE SEQUENCE</scope>
</reference>
<dbReference type="InterPro" id="IPR003661">
    <property type="entry name" value="HisK_dim/P_dom"/>
</dbReference>
<dbReference type="GO" id="GO:0051073">
    <property type="term" value="F:adenosylcobinamide-GDP ribazoletransferase activity"/>
    <property type="evidence" value="ECO:0007669"/>
    <property type="project" value="InterPro"/>
</dbReference>
<dbReference type="SUPFAM" id="SSF47384">
    <property type="entry name" value="Homodimeric domain of signal transducing histidine kinase"/>
    <property type="match status" value="1"/>
</dbReference>
<dbReference type="PANTHER" id="PTHR43711:SF26">
    <property type="entry name" value="SENSOR HISTIDINE KINASE RCSC"/>
    <property type="match status" value="1"/>
</dbReference>
<feature type="domain" description="Histidine kinase" evidence="8">
    <location>
        <begin position="244"/>
        <end position="454"/>
    </location>
</feature>
<feature type="transmembrane region" description="Helical" evidence="7">
    <location>
        <begin position="871"/>
        <end position="891"/>
    </location>
</feature>
<dbReference type="InterPro" id="IPR003805">
    <property type="entry name" value="CobS"/>
</dbReference>
<evidence type="ECO:0000256" key="6">
    <source>
        <dbReference type="ARBA" id="ARBA00023012"/>
    </source>
</evidence>
<evidence type="ECO:0000256" key="3">
    <source>
        <dbReference type="ARBA" id="ARBA00022553"/>
    </source>
</evidence>
<dbReference type="PANTHER" id="PTHR43711">
    <property type="entry name" value="TWO-COMPONENT HISTIDINE KINASE"/>
    <property type="match status" value="1"/>
</dbReference>
<feature type="transmembrane region" description="Helical" evidence="7">
    <location>
        <begin position="125"/>
        <end position="144"/>
    </location>
</feature>
<dbReference type="SMART" id="SM00388">
    <property type="entry name" value="HisKA"/>
    <property type="match status" value="1"/>
</dbReference>
<keyword evidence="5" id="KW-0418">Kinase</keyword>
<dbReference type="Pfam" id="PF05990">
    <property type="entry name" value="DUF900"/>
    <property type="match status" value="1"/>
</dbReference>
<keyword evidence="10" id="KW-1185">Reference proteome</keyword>
<feature type="transmembrane region" description="Helical" evidence="7">
    <location>
        <begin position="35"/>
        <end position="55"/>
    </location>
</feature>
<evidence type="ECO:0000313" key="9">
    <source>
        <dbReference type="EMBL" id="CAJ1369650.1"/>
    </source>
</evidence>
<accession>A0AA36HI68</accession>
<dbReference type="HAMAP" id="MF_00719">
    <property type="entry name" value="CobS"/>
    <property type="match status" value="1"/>
</dbReference>
<dbReference type="CDD" id="cd00075">
    <property type="entry name" value="HATPase"/>
    <property type="match status" value="1"/>
</dbReference>
<evidence type="ECO:0000259" key="8">
    <source>
        <dbReference type="PROSITE" id="PS50109"/>
    </source>
</evidence>
<dbReference type="Pfam" id="PF02518">
    <property type="entry name" value="HATPase_c"/>
    <property type="match status" value="1"/>
</dbReference>
<comment type="caution">
    <text evidence="9">The sequence shown here is derived from an EMBL/GenBank/DDBJ whole genome shotgun (WGS) entry which is preliminary data.</text>
</comment>
<dbReference type="Pfam" id="PF02654">
    <property type="entry name" value="CobS"/>
    <property type="match status" value="1"/>
</dbReference>
<keyword evidence="4" id="KW-0808">Transferase</keyword>
<dbReference type="EC" id="2.7.13.3" evidence="2"/>
<keyword evidence="6" id="KW-0902">Two-component regulatory system</keyword>
<dbReference type="InterPro" id="IPR036890">
    <property type="entry name" value="HATPase_C_sf"/>
</dbReference>
<evidence type="ECO:0000313" key="10">
    <source>
        <dbReference type="Proteomes" id="UP001178507"/>
    </source>
</evidence>
<dbReference type="GO" id="GO:0008818">
    <property type="term" value="F:cobalamin 5'-phosphate synthase activity"/>
    <property type="evidence" value="ECO:0007669"/>
    <property type="project" value="InterPro"/>
</dbReference>
<dbReference type="SUPFAM" id="SSF55874">
    <property type="entry name" value="ATPase domain of HSP90 chaperone/DNA topoisomerase II/histidine kinase"/>
    <property type="match status" value="1"/>
</dbReference>
<dbReference type="Gene3D" id="3.30.565.10">
    <property type="entry name" value="Histidine kinase-like ATPase, C-terminal domain"/>
    <property type="match status" value="1"/>
</dbReference>
<dbReference type="Gene3D" id="3.40.50.1820">
    <property type="entry name" value="alpha/beta hydrolase"/>
    <property type="match status" value="1"/>
</dbReference>
<proteinExistence type="inferred from homology"/>
<dbReference type="PRINTS" id="PR00344">
    <property type="entry name" value="BCTRLSENSOR"/>
</dbReference>
<dbReference type="SMART" id="SM00387">
    <property type="entry name" value="HATPase_c"/>
    <property type="match status" value="1"/>
</dbReference>
<protein>
    <recommendedName>
        <fullName evidence="2">histidine kinase</fullName>
        <ecNumber evidence="2">2.7.13.3</ecNumber>
    </recommendedName>
</protein>
<name>A0AA36HI68_9DINO</name>
<dbReference type="Proteomes" id="UP001178507">
    <property type="component" value="Unassembled WGS sequence"/>
</dbReference>
<evidence type="ECO:0000256" key="2">
    <source>
        <dbReference type="ARBA" id="ARBA00012438"/>
    </source>
</evidence>
<dbReference type="InterPro" id="IPR050736">
    <property type="entry name" value="Sensor_HK_Regulatory"/>
</dbReference>
<feature type="transmembrane region" description="Helical" evidence="7">
    <location>
        <begin position="797"/>
        <end position="818"/>
    </location>
</feature>
<feature type="transmembrane region" description="Helical" evidence="7">
    <location>
        <begin position="99"/>
        <end position="119"/>
    </location>
</feature>